<feature type="transmembrane region" description="Helical" evidence="1">
    <location>
        <begin position="12"/>
        <end position="35"/>
    </location>
</feature>
<evidence type="ECO:0000313" key="3">
    <source>
        <dbReference type="Proteomes" id="UP000275777"/>
    </source>
</evidence>
<keyword evidence="1" id="KW-0472">Membrane</keyword>
<reference evidence="2 3" key="1">
    <citation type="submission" date="2018-12" db="EMBL/GenBank/DDBJ databases">
        <authorList>
            <consortium name="Pathogen Informatics"/>
        </authorList>
    </citation>
    <scope>NUCLEOTIDE SEQUENCE [LARGE SCALE GENOMIC DNA]</scope>
    <source>
        <strain evidence="2 3">NCTC9695</strain>
    </source>
</reference>
<evidence type="ECO:0000256" key="1">
    <source>
        <dbReference type="SAM" id="Phobius"/>
    </source>
</evidence>
<protein>
    <submittedName>
        <fullName evidence="2">Uncharacterized protein</fullName>
    </submittedName>
</protein>
<sequence length="37" mass="4183">MTSFHNTQVHIKLAIGYGIILLLMLAILLVAYAAWWP</sequence>
<keyword evidence="1" id="KW-0812">Transmembrane</keyword>
<dbReference type="Proteomes" id="UP000275777">
    <property type="component" value="Chromosome"/>
</dbReference>
<evidence type="ECO:0000313" key="2">
    <source>
        <dbReference type="EMBL" id="VEB43189.1"/>
    </source>
</evidence>
<name>A0A3S4IGW5_CHRVL</name>
<proteinExistence type="predicted"/>
<gene>
    <name evidence="2" type="ORF">NCTC9695_03643</name>
</gene>
<organism evidence="2 3">
    <name type="scientific">Chromobacterium violaceum</name>
    <dbReference type="NCBI Taxonomy" id="536"/>
    <lineage>
        <taxon>Bacteria</taxon>
        <taxon>Pseudomonadati</taxon>
        <taxon>Pseudomonadota</taxon>
        <taxon>Betaproteobacteria</taxon>
        <taxon>Neisseriales</taxon>
        <taxon>Chromobacteriaceae</taxon>
        <taxon>Chromobacterium</taxon>
    </lineage>
</organism>
<accession>A0A3S4IGW5</accession>
<dbReference type="EMBL" id="LR134182">
    <property type="protein sequence ID" value="VEB43189.1"/>
    <property type="molecule type" value="Genomic_DNA"/>
</dbReference>
<keyword evidence="1" id="KW-1133">Transmembrane helix</keyword>
<dbReference type="AlphaFoldDB" id="A0A3S4IGW5"/>